<evidence type="ECO:0000313" key="3">
    <source>
        <dbReference type="Proteomes" id="UP001280121"/>
    </source>
</evidence>
<dbReference type="PANTHER" id="PTHR24121">
    <property type="entry name" value="NO MECHANORECEPTOR POTENTIAL C, ISOFORM D-RELATED"/>
    <property type="match status" value="1"/>
</dbReference>
<dbReference type="Pfam" id="PF12796">
    <property type="entry name" value="Ank_2"/>
    <property type="match status" value="1"/>
</dbReference>
<feature type="repeat" description="ANK" evidence="1">
    <location>
        <begin position="32"/>
        <end position="52"/>
    </location>
</feature>
<dbReference type="InterPro" id="IPR036770">
    <property type="entry name" value="Ankyrin_rpt-contain_sf"/>
</dbReference>
<dbReference type="EMBL" id="JANJYI010000008">
    <property type="protein sequence ID" value="KAK2639487.1"/>
    <property type="molecule type" value="Genomic_DNA"/>
</dbReference>
<dbReference type="SMART" id="SM00248">
    <property type="entry name" value="ANK"/>
    <property type="match status" value="4"/>
</dbReference>
<feature type="repeat" description="ANK" evidence="1">
    <location>
        <begin position="66"/>
        <end position="93"/>
    </location>
</feature>
<reference evidence="2" key="1">
    <citation type="journal article" date="2023" name="Plant J.">
        <title>Genome sequences and population genomics provide insights into the demographic history, inbreeding, and mutation load of two 'living fossil' tree species of Dipteronia.</title>
        <authorList>
            <person name="Feng Y."/>
            <person name="Comes H.P."/>
            <person name="Chen J."/>
            <person name="Zhu S."/>
            <person name="Lu R."/>
            <person name="Zhang X."/>
            <person name="Li P."/>
            <person name="Qiu J."/>
            <person name="Olsen K.M."/>
            <person name="Qiu Y."/>
        </authorList>
    </citation>
    <scope>NUCLEOTIDE SEQUENCE</scope>
    <source>
        <strain evidence="2">KIB01</strain>
    </source>
</reference>
<protein>
    <submittedName>
        <fullName evidence="2">Uncharacterized protein</fullName>
    </submittedName>
</protein>
<dbReference type="PROSITE" id="PS50297">
    <property type="entry name" value="ANK_REP_REGION"/>
    <property type="match status" value="2"/>
</dbReference>
<dbReference type="PROSITE" id="PS50088">
    <property type="entry name" value="ANK_REPEAT"/>
    <property type="match status" value="3"/>
</dbReference>
<keyword evidence="1" id="KW-0040">ANK repeat</keyword>
<dbReference type="Pfam" id="PF00023">
    <property type="entry name" value="Ank"/>
    <property type="match status" value="1"/>
</dbReference>
<proteinExistence type="predicted"/>
<dbReference type="Proteomes" id="UP001280121">
    <property type="component" value="Unassembled WGS sequence"/>
</dbReference>
<dbReference type="AlphaFoldDB" id="A0AAD9TNS9"/>
<evidence type="ECO:0000313" key="2">
    <source>
        <dbReference type="EMBL" id="KAK2639487.1"/>
    </source>
</evidence>
<organism evidence="2 3">
    <name type="scientific">Dipteronia dyeriana</name>
    <dbReference type="NCBI Taxonomy" id="168575"/>
    <lineage>
        <taxon>Eukaryota</taxon>
        <taxon>Viridiplantae</taxon>
        <taxon>Streptophyta</taxon>
        <taxon>Embryophyta</taxon>
        <taxon>Tracheophyta</taxon>
        <taxon>Spermatophyta</taxon>
        <taxon>Magnoliopsida</taxon>
        <taxon>eudicotyledons</taxon>
        <taxon>Gunneridae</taxon>
        <taxon>Pentapetalae</taxon>
        <taxon>rosids</taxon>
        <taxon>malvids</taxon>
        <taxon>Sapindales</taxon>
        <taxon>Sapindaceae</taxon>
        <taxon>Hippocastanoideae</taxon>
        <taxon>Acereae</taxon>
        <taxon>Dipteronia</taxon>
    </lineage>
</organism>
<dbReference type="SUPFAM" id="SSF48403">
    <property type="entry name" value="Ankyrin repeat"/>
    <property type="match status" value="1"/>
</dbReference>
<evidence type="ECO:0000256" key="1">
    <source>
        <dbReference type="PROSITE-ProRule" id="PRU00023"/>
    </source>
</evidence>
<name>A0AAD9TNS9_9ROSI</name>
<comment type="caution">
    <text evidence="2">The sequence shown here is derived from an EMBL/GenBank/DDBJ whole genome shotgun (WGS) entry which is preliminary data.</text>
</comment>
<dbReference type="Gene3D" id="1.25.40.20">
    <property type="entry name" value="Ankyrin repeat-containing domain"/>
    <property type="match status" value="1"/>
</dbReference>
<dbReference type="InterPro" id="IPR002110">
    <property type="entry name" value="Ankyrin_rpt"/>
</dbReference>
<keyword evidence="3" id="KW-1185">Reference proteome</keyword>
<gene>
    <name evidence="2" type="ORF">Ddye_027282</name>
</gene>
<dbReference type="PANTHER" id="PTHR24121:SF22">
    <property type="entry name" value="PROTEIN ACCELERATED CELL DEATH 6-LIKE"/>
    <property type="match status" value="1"/>
</dbReference>
<sequence>MNQKLLRALSRSDADEIKGFSSSNLLTGRTVQGNTALHIAARLGNKNVVQQIPSAQSLLLYEKNVKGKTPIHIAAAAGDVTVVKLFIDNQSRVGVNILRMRDHDDNIPLHNATRSGHLQVVEKLTVEDPATINFVNKARQTPLAIAFDGSFTCIIKWIISKDSESLNYTGFHNLTLLHSAVIRPDYSEKMIFKIDLLMFIYSSISFSYTSLYYI</sequence>
<accession>A0AAD9TNS9</accession>
<feature type="repeat" description="ANK" evidence="1">
    <location>
        <begin position="104"/>
        <end position="137"/>
    </location>
</feature>